<dbReference type="Pfam" id="PF14827">
    <property type="entry name" value="dCache_3"/>
    <property type="match status" value="1"/>
</dbReference>
<feature type="region of interest" description="Disordered" evidence="5">
    <location>
        <begin position="401"/>
        <end position="420"/>
    </location>
</feature>
<evidence type="ECO:0000259" key="8">
    <source>
        <dbReference type="PROSITE" id="PS50111"/>
    </source>
</evidence>
<feature type="signal peptide" evidence="7">
    <location>
        <begin position="1"/>
        <end position="29"/>
    </location>
</feature>
<evidence type="ECO:0000256" key="7">
    <source>
        <dbReference type="SAM" id="SignalP"/>
    </source>
</evidence>
<keyword evidence="2 4" id="KW-0807">Transducer</keyword>
<dbReference type="OrthoDB" id="9781845at2"/>
<dbReference type="SUPFAM" id="SSF58104">
    <property type="entry name" value="Methyl-accepting chemotaxis protein (MCP) signaling domain"/>
    <property type="match status" value="1"/>
</dbReference>
<protein>
    <submittedName>
        <fullName evidence="10">Putative methyl-accepting chemotaxis sensory transducer</fullName>
    </submittedName>
</protein>
<dbReference type="PANTHER" id="PTHR32089">
    <property type="entry name" value="METHYL-ACCEPTING CHEMOTAXIS PROTEIN MCPB"/>
    <property type="match status" value="1"/>
</dbReference>
<dbReference type="SMART" id="SM00304">
    <property type="entry name" value="HAMP"/>
    <property type="match status" value="2"/>
</dbReference>
<dbReference type="SMART" id="SM00283">
    <property type="entry name" value="MA"/>
    <property type="match status" value="1"/>
</dbReference>
<dbReference type="CDD" id="cd06225">
    <property type="entry name" value="HAMP"/>
    <property type="match status" value="1"/>
</dbReference>
<dbReference type="RefSeq" id="WP_012637292.1">
    <property type="nucleotide sequence ID" value="NC_011901.1"/>
</dbReference>
<organism evidence="10 11">
    <name type="scientific">Thioalkalivibrio sulfidiphilus (strain HL-EbGR7)</name>
    <dbReference type="NCBI Taxonomy" id="396588"/>
    <lineage>
        <taxon>Bacteria</taxon>
        <taxon>Pseudomonadati</taxon>
        <taxon>Pseudomonadota</taxon>
        <taxon>Gammaproteobacteria</taxon>
        <taxon>Chromatiales</taxon>
        <taxon>Ectothiorhodospiraceae</taxon>
        <taxon>Thioalkalivibrio</taxon>
    </lineage>
</organism>
<dbReference type="CDD" id="cd11386">
    <property type="entry name" value="MCP_signal"/>
    <property type="match status" value="1"/>
</dbReference>
<dbReference type="PROSITE" id="PS50111">
    <property type="entry name" value="CHEMOTAXIS_TRANSDUC_2"/>
    <property type="match status" value="1"/>
</dbReference>
<dbReference type="STRING" id="396588.Tgr7_0712"/>
<keyword evidence="7" id="KW-0732">Signal</keyword>
<dbReference type="GO" id="GO:0006935">
    <property type="term" value="P:chemotaxis"/>
    <property type="evidence" value="ECO:0007669"/>
    <property type="project" value="InterPro"/>
</dbReference>
<evidence type="ECO:0000256" key="3">
    <source>
        <dbReference type="ARBA" id="ARBA00029447"/>
    </source>
</evidence>
<keyword evidence="11" id="KW-1185">Reference proteome</keyword>
<sequence precursor="true">MSLKMRLTLLALGALLFASIALISTARMAQNEAEQRFESLVMSSKSQLWEKIIRTEMERMRTGMQGLTRDRNTLAAMASGDRAALADNARPTFNRLSASETISRLQLTDTRGQILFSAPGEFSGETRKSLVAQALEERAVVQGVQRDEDGTLVSVLAFPMYQRGQLAGAGVFMRTLDTALADLSAADESHNYVVSPRQGTEYSTDEDEQFYGSLGLELPALGSELVTRAHHDGFGYSVLVRPINAPDGQPLAHLVSVNDFTESFSQQSRINLMAIVITVVVILVLGLLIYWYTHRAFAPLLAAVDTLDAIAQGDLTHDLPEVNRRDETGRLMTAMRTMLLRLRDMINEVNAATGQVAAAAEQMSATTQETSAGIQRQRSEIELLATAMTEMSQTTQDVARNANEAADSANSAKDESSSGEKVVRQTIGAIEDLASSVEETAQVIHRLESDTDNIRVVLDVIRGIAEQTNLLALNAAIEAARAGEQGRGFAVVADEVRTLATRTQDSTQEIQRIIEQLQGGAGEAVKAMEGGRSKAQKTVEEAALAGESLTRIRAAVDTITDMNHQIASAAEEQSAVADNMNQSVVTINHVAEETSAGALQTANASEELAQLALRLQQLAGHFRT</sequence>
<feature type="domain" description="Methyl-accepting transducer" evidence="8">
    <location>
        <begin position="352"/>
        <end position="588"/>
    </location>
</feature>
<dbReference type="InterPro" id="IPR003660">
    <property type="entry name" value="HAMP_dom"/>
</dbReference>
<keyword evidence="6" id="KW-0472">Membrane</keyword>
<evidence type="ECO:0000313" key="10">
    <source>
        <dbReference type="EMBL" id="ACL71804.1"/>
    </source>
</evidence>
<dbReference type="AlphaFoldDB" id="B8GMH2"/>
<keyword evidence="6" id="KW-0812">Transmembrane</keyword>
<evidence type="ECO:0000259" key="9">
    <source>
        <dbReference type="PROSITE" id="PS50885"/>
    </source>
</evidence>
<dbReference type="InterPro" id="IPR004090">
    <property type="entry name" value="Chemotax_Me-accpt_rcpt"/>
</dbReference>
<feature type="compositionally biased region" description="Low complexity" evidence="5">
    <location>
        <begin position="401"/>
        <end position="411"/>
    </location>
</feature>
<dbReference type="FunFam" id="1.10.287.950:FF:000001">
    <property type="entry name" value="Methyl-accepting chemotaxis sensory transducer"/>
    <property type="match status" value="1"/>
</dbReference>
<reference evidence="10 11" key="1">
    <citation type="journal article" date="2011" name="Stand. Genomic Sci.">
        <title>Complete genome sequence of 'Thioalkalivibrio sulfidophilus' HL-EbGr7.</title>
        <authorList>
            <person name="Muyzer G."/>
            <person name="Sorokin D.Y."/>
            <person name="Mavromatis K."/>
            <person name="Lapidus A."/>
            <person name="Clum A."/>
            <person name="Ivanova N."/>
            <person name="Pati A."/>
            <person name="d'Haeseleer P."/>
            <person name="Woyke T."/>
            <person name="Kyrpides N.C."/>
        </authorList>
    </citation>
    <scope>NUCLEOTIDE SEQUENCE [LARGE SCALE GENOMIC DNA]</scope>
    <source>
        <strain evidence="10 11">HL-EbGR7</strain>
    </source>
</reference>
<evidence type="ECO:0000256" key="2">
    <source>
        <dbReference type="ARBA" id="ARBA00023224"/>
    </source>
</evidence>
<dbReference type="PANTHER" id="PTHR32089:SF112">
    <property type="entry name" value="LYSOZYME-LIKE PROTEIN-RELATED"/>
    <property type="match status" value="1"/>
</dbReference>
<evidence type="ECO:0000256" key="4">
    <source>
        <dbReference type="PROSITE-ProRule" id="PRU00284"/>
    </source>
</evidence>
<dbReference type="InterPro" id="IPR004089">
    <property type="entry name" value="MCPsignal_dom"/>
</dbReference>
<dbReference type="EMBL" id="CP001339">
    <property type="protein sequence ID" value="ACL71804.1"/>
    <property type="molecule type" value="Genomic_DNA"/>
</dbReference>
<comment type="similarity">
    <text evidence="3">Belongs to the methyl-accepting chemotaxis (MCP) protein family.</text>
</comment>
<dbReference type="eggNOG" id="COG0840">
    <property type="taxonomic scope" value="Bacteria"/>
</dbReference>
<dbReference type="KEGG" id="tgr:Tgr7_0712"/>
<feature type="transmembrane region" description="Helical" evidence="6">
    <location>
        <begin position="272"/>
        <end position="292"/>
    </location>
</feature>
<evidence type="ECO:0000256" key="6">
    <source>
        <dbReference type="SAM" id="Phobius"/>
    </source>
</evidence>
<feature type="domain" description="HAMP" evidence="9">
    <location>
        <begin position="294"/>
        <end position="347"/>
    </location>
</feature>
<keyword evidence="6" id="KW-1133">Transmembrane helix</keyword>
<accession>B8GMH2</accession>
<proteinExistence type="inferred from homology"/>
<dbReference type="Gene3D" id="1.10.287.950">
    <property type="entry name" value="Methyl-accepting chemotaxis protein"/>
    <property type="match status" value="1"/>
</dbReference>
<dbReference type="Pfam" id="PF00672">
    <property type="entry name" value="HAMP"/>
    <property type="match status" value="1"/>
</dbReference>
<name>B8GMH2_THISH</name>
<dbReference type="HOGENOM" id="CLU_000445_107_19_6"/>
<dbReference type="GO" id="GO:0004888">
    <property type="term" value="F:transmembrane signaling receptor activity"/>
    <property type="evidence" value="ECO:0007669"/>
    <property type="project" value="InterPro"/>
</dbReference>
<feature type="chain" id="PRO_5002870517" evidence="7">
    <location>
        <begin position="30"/>
        <end position="624"/>
    </location>
</feature>
<dbReference type="PROSITE" id="PS50885">
    <property type="entry name" value="HAMP"/>
    <property type="match status" value="1"/>
</dbReference>
<dbReference type="Proteomes" id="UP000002383">
    <property type="component" value="Chromosome"/>
</dbReference>
<dbReference type="GO" id="GO:0016020">
    <property type="term" value="C:membrane"/>
    <property type="evidence" value="ECO:0007669"/>
    <property type="project" value="UniProtKB-SubCell"/>
</dbReference>
<dbReference type="InterPro" id="IPR029150">
    <property type="entry name" value="dCache_3"/>
</dbReference>
<evidence type="ECO:0000313" key="11">
    <source>
        <dbReference type="Proteomes" id="UP000002383"/>
    </source>
</evidence>
<dbReference type="GO" id="GO:0007165">
    <property type="term" value="P:signal transduction"/>
    <property type="evidence" value="ECO:0007669"/>
    <property type="project" value="UniProtKB-KW"/>
</dbReference>
<dbReference type="PRINTS" id="PR00260">
    <property type="entry name" value="CHEMTRNSDUCR"/>
</dbReference>
<evidence type="ECO:0000256" key="5">
    <source>
        <dbReference type="SAM" id="MobiDB-lite"/>
    </source>
</evidence>
<comment type="subcellular location">
    <subcellularLocation>
        <location evidence="1">Membrane</location>
    </subcellularLocation>
</comment>
<gene>
    <name evidence="10" type="ordered locus">Tgr7_0712</name>
</gene>
<evidence type="ECO:0000256" key="1">
    <source>
        <dbReference type="ARBA" id="ARBA00004370"/>
    </source>
</evidence>
<dbReference type="Pfam" id="PF00015">
    <property type="entry name" value="MCPsignal"/>
    <property type="match status" value="1"/>
</dbReference>